<reference evidence="5 6" key="1">
    <citation type="submission" date="2019-05" db="EMBL/GenBank/DDBJ databases">
        <title>We sequenced the genome of Paenibacillus hemerocallicola KCTC 33185 for further insight into its adaptation and study the phylogeny of Paenibacillus.</title>
        <authorList>
            <person name="Narsing Rao M.P."/>
        </authorList>
    </citation>
    <scope>NUCLEOTIDE SEQUENCE [LARGE SCALE GENOMIC DNA]</scope>
    <source>
        <strain evidence="5 6">KCTC 33185</strain>
    </source>
</reference>
<dbReference type="SUPFAM" id="SSF47413">
    <property type="entry name" value="lambda repressor-like DNA-binding domains"/>
    <property type="match status" value="1"/>
</dbReference>
<dbReference type="SMART" id="SM00354">
    <property type="entry name" value="HTH_LACI"/>
    <property type="match status" value="1"/>
</dbReference>
<dbReference type="PANTHER" id="PTHR30146">
    <property type="entry name" value="LACI-RELATED TRANSCRIPTIONAL REPRESSOR"/>
    <property type="match status" value="1"/>
</dbReference>
<keyword evidence="2" id="KW-0238">DNA-binding</keyword>
<keyword evidence="6" id="KW-1185">Reference proteome</keyword>
<evidence type="ECO:0000313" key="5">
    <source>
        <dbReference type="EMBL" id="TNJ61908.1"/>
    </source>
</evidence>
<evidence type="ECO:0000256" key="3">
    <source>
        <dbReference type="ARBA" id="ARBA00023163"/>
    </source>
</evidence>
<dbReference type="OrthoDB" id="2528004at2"/>
<dbReference type="AlphaFoldDB" id="A0A5C4SYM7"/>
<keyword evidence="3" id="KW-0804">Transcription</keyword>
<dbReference type="Pfam" id="PF00356">
    <property type="entry name" value="LacI"/>
    <property type="match status" value="1"/>
</dbReference>
<dbReference type="Proteomes" id="UP000307943">
    <property type="component" value="Unassembled WGS sequence"/>
</dbReference>
<dbReference type="PROSITE" id="PS50932">
    <property type="entry name" value="HTH_LACI_2"/>
    <property type="match status" value="1"/>
</dbReference>
<comment type="caution">
    <text evidence="5">The sequence shown here is derived from an EMBL/GenBank/DDBJ whole genome shotgun (WGS) entry which is preliminary data.</text>
</comment>
<dbReference type="PANTHER" id="PTHR30146:SF109">
    <property type="entry name" value="HTH-TYPE TRANSCRIPTIONAL REGULATOR GALS"/>
    <property type="match status" value="1"/>
</dbReference>
<proteinExistence type="predicted"/>
<evidence type="ECO:0000256" key="2">
    <source>
        <dbReference type="ARBA" id="ARBA00023125"/>
    </source>
</evidence>
<dbReference type="Gene3D" id="1.10.260.40">
    <property type="entry name" value="lambda repressor-like DNA-binding domains"/>
    <property type="match status" value="1"/>
</dbReference>
<organism evidence="5 6">
    <name type="scientific">Paenibacillus hemerocallicola</name>
    <dbReference type="NCBI Taxonomy" id="1172614"/>
    <lineage>
        <taxon>Bacteria</taxon>
        <taxon>Bacillati</taxon>
        <taxon>Bacillota</taxon>
        <taxon>Bacilli</taxon>
        <taxon>Bacillales</taxon>
        <taxon>Paenibacillaceae</taxon>
        <taxon>Paenibacillus</taxon>
    </lineage>
</organism>
<protein>
    <submittedName>
        <fullName evidence="5">LacI family transcriptional regulator</fullName>
    </submittedName>
</protein>
<dbReference type="InterPro" id="IPR000843">
    <property type="entry name" value="HTH_LacI"/>
</dbReference>
<dbReference type="InterPro" id="IPR010982">
    <property type="entry name" value="Lambda_DNA-bd_dom_sf"/>
</dbReference>
<dbReference type="GO" id="GO:0000976">
    <property type="term" value="F:transcription cis-regulatory region binding"/>
    <property type="evidence" value="ECO:0007669"/>
    <property type="project" value="TreeGrafter"/>
</dbReference>
<sequence length="90" mass="10225">MHTFVIRKLEGISIMITIKDIARAASVNHSTVSRALRDDPRVSAAMREKIHAIARQMNYVPNLAARKLVRQKTISSDSFGRRRKDCFSTI</sequence>
<name>A0A5C4SYM7_9BACL</name>
<evidence type="ECO:0000313" key="6">
    <source>
        <dbReference type="Proteomes" id="UP000307943"/>
    </source>
</evidence>
<dbReference type="CDD" id="cd01392">
    <property type="entry name" value="HTH_LacI"/>
    <property type="match status" value="1"/>
</dbReference>
<evidence type="ECO:0000256" key="1">
    <source>
        <dbReference type="ARBA" id="ARBA00023015"/>
    </source>
</evidence>
<feature type="domain" description="HTH lacI-type" evidence="4">
    <location>
        <begin position="16"/>
        <end position="70"/>
    </location>
</feature>
<accession>A0A5C4SYM7</accession>
<evidence type="ECO:0000259" key="4">
    <source>
        <dbReference type="PROSITE" id="PS50932"/>
    </source>
</evidence>
<dbReference type="GO" id="GO:0003700">
    <property type="term" value="F:DNA-binding transcription factor activity"/>
    <property type="evidence" value="ECO:0007669"/>
    <property type="project" value="TreeGrafter"/>
</dbReference>
<gene>
    <name evidence="5" type="ORF">FE784_33410</name>
</gene>
<dbReference type="EMBL" id="VDCQ01000070">
    <property type="protein sequence ID" value="TNJ61908.1"/>
    <property type="molecule type" value="Genomic_DNA"/>
</dbReference>
<keyword evidence="1" id="KW-0805">Transcription regulation</keyword>